<dbReference type="EMBL" id="LR214939">
    <property type="protein sequence ID" value="VEU56477.1"/>
    <property type="molecule type" value="Genomic_DNA"/>
</dbReference>
<evidence type="ECO:0008006" key="3">
    <source>
        <dbReference type="Google" id="ProtNLM"/>
    </source>
</evidence>
<dbReference type="RefSeq" id="WP_024544320.1">
    <property type="nucleotide sequence ID" value="NZ_LR214938.2"/>
</dbReference>
<dbReference type="AlphaFoldDB" id="A0A448ZZ16"/>
<evidence type="ECO:0000313" key="2">
    <source>
        <dbReference type="EMBL" id="VEU56477.1"/>
    </source>
</evidence>
<sequence>MKHKKIFTSLIAGASVLSFAPIALIASSCNDPKKPSEFKGETKLGVKISDVASKAKDVEAKTVVEELKKAQQEKGWDQVLKVFEKYGIQYDMSQAPEKAKYSIADSTHSHEDEGMLHLGITQTVGEESKTALWSIFGFKKEKIAESYTIGNYKIYSKSSKSDVDPQDVLKELKDAYGKGFDEFLKKLQEYVKVEKIDNNDTSKFEFDFEAAEVHGHEGQIHFEKTFVVKGTEKTPAEEYVLQGLKKSH</sequence>
<name>A0A448ZZ16_METSV</name>
<proteinExistence type="predicted"/>
<geneLocation type="plasmid" evidence="2">
    <name>2</name>
</geneLocation>
<feature type="chain" id="PRO_5019392679" description="Lipoprotein" evidence="1">
    <location>
        <begin position="26"/>
        <end position="248"/>
    </location>
</feature>
<feature type="signal peptide" evidence="1">
    <location>
        <begin position="1"/>
        <end position="25"/>
    </location>
</feature>
<dbReference type="PROSITE" id="PS51257">
    <property type="entry name" value="PROKAR_LIPOPROTEIN"/>
    <property type="match status" value="1"/>
</dbReference>
<keyword evidence="1" id="KW-0732">Signal</keyword>
<protein>
    <recommendedName>
        <fullName evidence="3">Lipoprotein</fullName>
    </recommendedName>
</protein>
<keyword evidence="2" id="KW-0614">Plasmid</keyword>
<organism evidence="2">
    <name type="scientific">Metamycoplasma salivarium</name>
    <name type="common">Mycoplasma salivarium</name>
    <dbReference type="NCBI Taxonomy" id="2124"/>
    <lineage>
        <taxon>Bacteria</taxon>
        <taxon>Bacillati</taxon>
        <taxon>Mycoplasmatota</taxon>
        <taxon>Mycoplasmoidales</taxon>
        <taxon>Metamycoplasmataceae</taxon>
        <taxon>Metamycoplasma</taxon>
    </lineage>
</organism>
<accession>A0A448ZZ16</accession>
<evidence type="ECO:0000256" key="1">
    <source>
        <dbReference type="SAM" id="SignalP"/>
    </source>
</evidence>
<gene>
    <name evidence="2" type="ORF">NCTC10113_01386</name>
</gene>
<reference evidence="2" key="1">
    <citation type="submission" date="2019-01" db="EMBL/GenBank/DDBJ databases">
        <authorList>
            <consortium name="Pathogen Informatics"/>
        </authorList>
    </citation>
    <scope>NUCLEOTIDE SEQUENCE [LARGE SCALE GENOMIC DNA]</scope>
    <source>
        <strain evidence="2">NCTC10113</strain>
    </source>
</reference>